<dbReference type="EMBL" id="AVPF01000042">
    <property type="protein sequence ID" value="KGX85259.1"/>
    <property type="molecule type" value="Genomic_DNA"/>
</dbReference>
<keyword evidence="2" id="KW-1185">Reference proteome</keyword>
<protein>
    <recommendedName>
        <fullName evidence="3">WYL domain-containing protein</fullName>
    </recommendedName>
</protein>
<evidence type="ECO:0000313" key="2">
    <source>
        <dbReference type="Proteomes" id="UP000030403"/>
    </source>
</evidence>
<dbReference type="RefSeq" id="WP_027447020.1">
    <property type="nucleotide sequence ID" value="NZ_AULJ01000045.1"/>
</dbReference>
<name>A0A0A5FZN7_9BACI</name>
<evidence type="ECO:0008006" key="3">
    <source>
        <dbReference type="Google" id="ProtNLM"/>
    </source>
</evidence>
<organism evidence="1 2">
    <name type="scientific">Pontibacillus marinus BH030004 = DSM 16465</name>
    <dbReference type="NCBI Taxonomy" id="1385511"/>
    <lineage>
        <taxon>Bacteria</taxon>
        <taxon>Bacillati</taxon>
        <taxon>Bacillota</taxon>
        <taxon>Bacilli</taxon>
        <taxon>Bacillales</taxon>
        <taxon>Bacillaceae</taxon>
        <taxon>Pontibacillus</taxon>
    </lineage>
</organism>
<proteinExistence type="predicted"/>
<evidence type="ECO:0000313" key="1">
    <source>
        <dbReference type="EMBL" id="KGX85259.1"/>
    </source>
</evidence>
<dbReference type="Proteomes" id="UP000030403">
    <property type="component" value="Unassembled WGS sequence"/>
</dbReference>
<reference evidence="1 2" key="1">
    <citation type="submission" date="2013-08" db="EMBL/GenBank/DDBJ databases">
        <authorList>
            <person name="Huang J."/>
            <person name="Wang G."/>
        </authorList>
    </citation>
    <scope>NUCLEOTIDE SEQUENCE [LARGE SCALE GENOMIC DNA]</scope>
    <source>
        <strain evidence="1 2">BH030004</strain>
    </source>
</reference>
<dbReference type="AlphaFoldDB" id="A0A0A5FZN7"/>
<dbReference type="STRING" id="1385511.GCA_000425225_03423"/>
<gene>
    <name evidence="1" type="ORF">N783_15145</name>
</gene>
<dbReference type="OrthoDB" id="2112405at2"/>
<comment type="caution">
    <text evidence="1">The sequence shown here is derived from an EMBL/GenBank/DDBJ whole genome shotgun (WGS) entry which is preliminary data.</text>
</comment>
<sequence length="67" mass="7803">MEQPILNHANEKLEIVYMSNSGTFTQRTVKVVSSDDDQVLAYCYLRNEIRRFSKENILAAFPKTLQH</sequence>
<dbReference type="eggNOG" id="ENOG5030KRD">
    <property type="taxonomic scope" value="Bacteria"/>
</dbReference>
<accession>A0A0A5FZN7</accession>